<feature type="compositionally biased region" description="Basic and acidic residues" evidence="4">
    <location>
        <begin position="438"/>
        <end position="448"/>
    </location>
</feature>
<dbReference type="OMA" id="QVIEPMD"/>
<keyword evidence="2" id="KW-0597">Phosphoprotein</keyword>
<feature type="compositionally biased region" description="Acidic residues" evidence="4">
    <location>
        <begin position="422"/>
        <end position="437"/>
    </location>
</feature>
<dbReference type="KEGG" id="clu:CLUG_02183"/>
<evidence type="ECO:0000256" key="3">
    <source>
        <dbReference type="ARBA" id="ARBA00023242"/>
    </source>
</evidence>
<dbReference type="GO" id="GO:0000447">
    <property type="term" value="P:endonucleolytic cleavage in ITS1 to separate SSU-rRNA from 5.8S rRNA and LSU-rRNA from tricistronic rRNA transcript (SSU-rRNA, 5.8S rRNA, LSU-rRNA)"/>
    <property type="evidence" value="ECO:0007669"/>
    <property type="project" value="EnsemblFungi"/>
</dbReference>
<feature type="compositionally biased region" description="Basic residues" evidence="4">
    <location>
        <begin position="212"/>
        <end position="221"/>
    </location>
</feature>
<keyword evidence="3" id="KW-0539">Nucleus</keyword>
<comment type="subcellular location">
    <subcellularLocation>
        <location evidence="1">Nucleus</location>
        <location evidence="1">Nucleolus</location>
    </subcellularLocation>
</comment>
<feature type="compositionally biased region" description="Acidic residues" evidence="4">
    <location>
        <begin position="634"/>
        <end position="645"/>
    </location>
</feature>
<feature type="compositionally biased region" description="Basic and acidic residues" evidence="4">
    <location>
        <begin position="144"/>
        <end position="155"/>
    </location>
</feature>
<dbReference type="OrthoDB" id="277439at2759"/>
<dbReference type="PANTHER" id="PTHR14150:SF12">
    <property type="entry name" value="U3 SMALL NUCLEOLAR RNA-ASSOCIATED PROTEIN 14 HOMOLOG A"/>
    <property type="match status" value="1"/>
</dbReference>
<feature type="compositionally biased region" description="Acidic residues" evidence="4">
    <location>
        <begin position="508"/>
        <end position="518"/>
    </location>
</feature>
<feature type="region of interest" description="Disordered" evidence="4">
    <location>
        <begin position="538"/>
        <end position="558"/>
    </location>
</feature>
<dbReference type="InParanoid" id="C4Y1V1"/>
<dbReference type="STRING" id="306902.C4Y1V1"/>
<dbReference type="PANTHER" id="PTHR14150">
    <property type="entry name" value="U3 SMALL NUCLEOLAR RNA-ASSOCIATED PROTEIN 14"/>
    <property type="match status" value="1"/>
</dbReference>
<dbReference type="GO" id="GO:0000480">
    <property type="term" value="P:endonucleolytic cleavage in 5'-ETS of tricistronic rRNA transcript (SSU-rRNA, 5.8S rRNA, LSU-rRNA)"/>
    <property type="evidence" value="ECO:0007669"/>
    <property type="project" value="EnsemblFungi"/>
</dbReference>
<dbReference type="HOGENOM" id="CLU_003783_0_2_1"/>
<feature type="region of interest" description="Disordered" evidence="4">
    <location>
        <begin position="82"/>
        <end position="232"/>
    </location>
</feature>
<evidence type="ECO:0000256" key="1">
    <source>
        <dbReference type="ARBA" id="ARBA00004604"/>
    </source>
</evidence>
<dbReference type="AlphaFoldDB" id="C4Y1V1"/>
<gene>
    <name evidence="5" type="ORF">CLUG_02183</name>
</gene>
<dbReference type="VEuPathDB" id="FungiDB:CLUG_02183"/>
<name>C4Y1V1_CLAL4</name>
<feature type="compositionally biased region" description="Basic and acidic residues" evidence="4">
    <location>
        <begin position="470"/>
        <end position="487"/>
    </location>
</feature>
<dbReference type="Pfam" id="PF04615">
    <property type="entry name" value="Utp14"/>
    <property type="match status" value="1"/>
</dbReference>
<feature type="compositionally biased region" description="Low complexity" evidence="4">
    <location>
        <begin position="651"/>
        <end position="670"/>
    </location>
</feature>
<reference evidence="5 6" key="1">
    <citation type="journal article" date="2009" name="Nature">
        <title>Evolution of pathogenicity and sexual reproduction in eight Candida genomes.</title>
        <authorList>
            <person name="Butler G."/>
            <person name="Rasmussen M.D."/>
            <person name="Lin M.F."/>
            <person name="Santos M.A."/>
            <person name="Sakthikumar S."/>
            <person name="Munro C.A."/>
            <person name="Rheinbay E."/>
            <person name="Grabherr M."/>
            <person name="Forche A."/>
            <person name="Reedy J.L."/>
            <person name="Agrafioti I."/>
            <person name="Arnaud M.B."/>
            <person name="Bates S."/>
            <person name="Brown A.J."/>
            <person name="Brunke S."/>
            <person name="Costanzo M.C."/>
            <person name="Fitzpatrick D.A."/>
            <person name="de Groot P.W."/>
            <person name="Harris D."/>
            <person name="Hoyer L.L."/>
            <person name="Hube B."/>
            <person name="Klis F.M."/>
            <person name="Kodira C."/>
            <person name="Lennard N."/>
            <person name="Logue M.E."/>
            <person name="Martin R."/>
            <person name="Neiman A.M."/>
            <person name="Nikolaou E."/>
            <person name="Quail M.A."/>
            <person name="Quinn J."/>
            <person name="Santos M.C."/>
            <person name="Schmitzberger F.F."/>
            <person name="Sherlock G."/>
            <person name="Shah P."/>
            <person name="Silverstein K.A."/>
            <person name="Skrzypek M.S."/>
            <person name="Soll D."/>
            <person name="Staggs R."/>
            <person name="Stansfield I."/>
            <person name="Stumpf M.P."/>
            <person name="Sudbery P.E."/>
            <person name="Srikantha T."/>
            <person name="Zeng Q."/>
            <person name="Berman J."/>
            <person name="Berriman M."/>
            <person name="Heitman J."/>
            <person name="Gow N.A."/>
            <person name="Lorenz M.C."/>
            <person name="Birren B.W."/>
            <person name="Kellis M."/>
            <person name="Cuomo C.A."/>
        </authorList>
    </citation>
    <scope>NUCLEOTIDE SEQUENCE [LARGE SCALE GENOMIC DNA]</scope>
    <source>
        <strain evidence="5 6">ATCC 42720</strain>
    </source>
</reference>
<evidence type="ECO:0000256" key="4">
    <source>
        <dbReference type="SAM" id="MobiDB-lite"/>
    </source>
</evidence>
<dbReference type="Proteomes" id="UP000007703">
    <property type="component" value="Unassembled WGS sequence"/>
</dbReference>
<feature type="region of interest" description="Disordered" evidence="4">
    <location>
        <begin position="578"/>
        <end position="713"/>
    </location>
</feature>
<evidence type="ECO:0008006" key="7">
    <source>
        <dbReference type="Google" id="ProtNLM"/>
    </source>
</evidence>
<accession>C4Y1V1</accession>
<dbReference type="GO" id="GO:0032040">
    <property type="term" value="C:small-subunit processome"/>
    <property type="evidence" value="ECO:0007669"/>
    <property type="project" value="EnsemblFungi"/>
</dbReference>
<feature type="compositionally biased region" description="Acidic residues" evidence="4">
    <location>
        <begin position="156"/>
        <end position="201"/>
    </location>
</feature>
<evidence type="ECO:0000256" key="2">
    <source>
        <dbReference type="ARBA" id="ARBA00022553"/>
    </source>
</evidence>
<evidence type="ECO:0000313" key="6">
    <source>
        <dbReference type="Proteomes" id="UP000007703"/>
    </source>
</evidence>
<dbReference type="InterPro" id="IPR006709">
    <property type="entry name" value="SSU_processome_Utp14"/>
</dbReference>
<dbReference type="GO" id="GO:0008047">
    <property type="term" value="F:enzyme activator activity"/>
    <property type="evidence" value="ECO:0007669"/>
    <property type="project" value="EnsemblFungi"/>
</dbReference>
<dbReference type="GO" id="GO:0000472">
    <property type="term" value="P:endonucleolytic cleavage to generate mature 5'-end of SSU-rRNA from (SSU-rRNA, 5.8S rRNA, LSU-rRNA)"/>
    <property type="evidence" value="ECO:0007669"/>
    <property type="project" value="EnsemblFungi"/>
</dbReference>
<feature type="region of interest" description="Disordered" evidence="4">
    <location>
        <begin position="419"/>
        <end position="524"/>
    </location>
</feature>
<evidence type="ECO:0000313" key="5">
    <source>
        <dbReference type="EMBL" id="EEQ38060.1"/>
    </source>
</evidence>
<feature type="compositionally biased region" description="Basic and acidic residues" evidence="4">
    <location>
        <begin position="596"/>
        <end position="605"/>
    </location>
</feature>
<protein>
    <recommendedName>
        <fullName evidence="7">U3 small nucleolar RNA-associated protein</fullName>
    </recommendedName>
</protein>
<organism evidence="5 6">
    <name type="scientific">Clavispora lusitaniae (strain ATCC 42720)</name>
    <name type="common">Yeast</name>
    <name type="synonym">Candida lusitaniae</name>
    <dbReference type="NCBI Taxonomy" id="306902"/>
    <lineage>
        <taxon>Eukaryota</taxon>
        <taxon>Fungi</taxon>
        <taxon>Dikarya</taxon>
        <taxon>Ascomycota</taxon>
        <taxon>Saccharomycotina</taxon>
        <taxon>Pichiomycetes</taxon>
        <taxon>Metschnikowiaceae</taxon>
        <taxon>Clavispora</taxon>
    </lineage>
</organism>
<sequence>MAEAASRAPMPPEKSEMSIFLSTNMAKHKGGKRRSQNKVLDAFQLAEKAAGRGKANVSDNEDSDLRIADGVMDARKFLKDQDYSDLEDEELDSDEALGSEDEYDVLNSKFSQTIRDGNEDDEGYSSIDESELVTLSQAWDMDDADSRSTGKKNDIVLDEAESGSEEESEEESESEESESEESEEESDSDSDIFGQDDEEVDLTAVSAAVRAKMPRQSHHKKLVSETTAENEFSVPTRGAKLSLAEMMGVAEAEAPLVSEAPALAVPLPKRIQQRHDRKAAYEITKKEVSRWQATVKALGEADHLEFPLAPVGPGDEEEEMDAEDQVEALRFVSETKEKSALEEKVNSVLAAGALLDESKEATFEQIAAAKLSKEDMFKRTQELRRMRELMFRDEQRARRIKKIKSKQFRKIRKRERLRDAELMDEAGLDESGSDAEDHDMKRAEERMSLRHKTQSKWAKSMIRAGITKDASTRAELEEMLRTGEKLRTKQLGYENGDQSDSGVSDIEKEYEQDEDDSEERTKLGKGVLAMDFMKAAEERKRKENMREIQSLRDTDGFSVEEKTSINVLKNAGRRVYSPSVAAEKEEMEEVEEDVLADLRDDEERNLTNQMKKGKKEKENEDEDEDEQTSRLETEEFTGFDDSDSETEVHVGSQSQSLSGKSGNSGKSANSRAYKSDSLSRKRSHSDDEENPWLAETETTAKSNKFHTITDESSRMAKAGNKIAKHAKKGKKSADTFIDTDAVLEMSGDVHDDDNAMFRQQNLIEEAFAGDDVMAEFEEEKQAVIENEGDKIQDLTLPGWGDWAGSEKPRAPKKKIVRKIDGVVQKDKRRDKDLKNVIINESVNKKNLRYQSASVPYPYKSKEEYERALRMPLGEEWTSRATHQRSTLPRVIVKQGVVVDPLKMPFK</sequence>
<dbReference type="GeneID" id="8499402"/>
<feature type="compositionally biased region" description="Acidic residues" evidence="4">
    <location>
        <begin position="118"/>
        <end position="131"/>
    </location>
</feature>
<dbReference type="EMBL" id="CH408077">
    <property type="protein sequence ID" value="EEQ38060.1"/>
    <property type="molecule type" value="Genomic_DNA"/>
</dbReference>
<feature type="compositionally biased region" description="Acidic residues" evidence="4">
    <location>
        <begin position="83"/>
        <end position="104"/>
    </location>
</feature>
<dbReference type="FunCoup" id="C4Y1V1">
    <property type="interactions" value="770"/>
</dbReference>
<proteinExistence type="predicted"/>
<feature type="compositionally biased region" description="Acidic residues" evidence="4">
    <location>
        <begin position="585"/>
        <end position="595"/>
    </location>
</feature>
<feature type="compositionally biased region" description="Polar residues" evidence="4">
    <location>
        <begin position="696"/>
        <end position="706"/>
    </location>
</feature>